<feature type="region of interest" description="Disordered" evidence="1">
    <location>
        <begin position="78"/>
        <end position="98"/>
    </location>
</feature>
<evidence type="ECO:0000313" key="3">
    <source>
        <dbReference type="EMBL" id="ARU04299.1"/>
    </source>
</evidence>
<reference evidence="3 4" key="1">
    <citation type="submission" date="2017-05" db="EMBL/GenBank/DDBJ databases">
        <authorList>
            <person name="Song R."/>
            <person name="Chenine A.L."/>
            <person name="Ruprecht R.M."/>
        </authorList>
    </citation>
    <scope>NUCLEOTIDE SEQUENCE [LARGE SCALE GENOMIC DNA]</scope>
    <source>
        <strain evidence="3 4">DSM 26136</strain>
    </source>
</reference>
<keyword evidence="2" id="KW-0812">Transmembrane</keyword>
<dbReference type="EMBL" id="CP021455">
    <property type="protein sequence ID" value="ARU04299.1"/>
    <property type="molecule type" value="Genomic_DNA"/>
</dbReference>
<accession>A0A1Y0ELS4</accession>
<dbReference type="AlphaFoldDB" id="A0A1Y0ELS4"/>
<sequence length="98" mass="10049">MPPPVQQNLLQRALCVVIGLVLACVTAALLAGIDPAVVCQPDCTTLDGLKALIGADATRWLLAALCAGLALGFTLKGLRKPGARQPGARQPGARQPGR</sequence>
<organism evidence="3 4">
    <name type="scientific">Comamonas serinivorans</name>
    <dbReference type="NCBI Taxonomy" id="1082851"/>
    <lineage>
        <taxon>Bacteria</taxon>
        <taxon>Pseudomonadati</taxon>
        <taxon>Pseudomonadota</taxon>
        <taxon>Betaproteobacteria</taxon>
        <taxon>Burkholderiales</taxon>
        <taxon>Comamonadaceae</taxon>
        <taxon>Comamonas</taxon>
    </lineage>
</organism>
<keyword evidence="2" id="KW-1133">Transmembrane helix</keyword>
<proteinExistence type="predicted"/>
<keyword evidence="2" id="KW-0472">Membrane</keyword>
<evidence type="ECO:0000256" key="2">
    <source>
        <dbReference type="SAM" id="Phobius"/>
    </source>
</evidence>
<evidence type="ECO:0000313" key="4">
    <source>
        <dbReference type="Proteomes" id="UP000196138"/>
    </source>
</evidence>
<keyword evidence="4" id="KW-1185">Reference proteome</keyword>
<feature type="transmembrane region" description="Helical" evidence="2">
    <location>
        <begin position="58"/>
        <end position="75"/>
    </location>
</feature>
<dbReference type="Proteomes" id="UP000196138">
    <property type="component" value="Chromosome"/>
</dbReference>
<dbReference type="KEGG" id="cser:CCO03_06055"/>
<name>A0A1Y0ELS4_9BURK</name>
<dbReference type="RefSeq" id="WP_087278591.1">
    <property type="nucleotide sequence ID" value="NZ_CP021455.1"/>
</dbReference>
<evidence type="ECO:0000256" key="1">
    <source>
        <dbReference type="SAM" id="MobiDB-lite"/>
    </source>
</evidence>
<protein>
    <submittedName>
        <fullName evidence="3">Uncharacterized protein</fullName>
    </submittedName>
</protein>
<gene>
    <name evidence="3" type="ORF">CCO03_06055</name>
</gene>